<reference evidence="10 11" key="1">
    <citation type="submission" date="2024-02" db="EMBL/GenBank/DDBJ databases">
        <title>A chromosome-level genome assembly of Drosophila madeirensis, a fruit fly species endemic to Madeira island.</title>
        <authorList>
            <person name="Tomihara K."/>
            <person name="Llopart A."/>
            <person name="Yamamoto D."/>
        </authorList>
    </citation>
    <scope>NUCLEOTIDE SEQUENCE [LARGE SCALE GENOMIC DNA]</scope>
    <source>
        <strain evidence="10 11">RF1</strain>
    </source>
</reference>
<evidence type="ECO:0000256" key="2">
    <source>
        <dbReference type="ARBA" id="ARBA00022737"/>
    </source>
</evidence>
<dbReference type="SMART" id="SM00271">
    <property type="entry name" value="DnaJ"/>
    <property type="match status" value="1"/>
</dbReference>
<feature type="zinc finger region" description="CR-type" evidence="6">
    <location>
        <begin position="196"/>
        <end position="277"/>
    </location>
</feature>
<dbReference type="PRINTS" id="PR00625">
    <property type="entry name" value="JDOMAIN"/>
</dbReference>
<dbReference type="PROSITE" id="PS50076">
    <property type="entry name" value="DNAJ_2"/>
    <property type="match status" value="1"/>
</dbReference>
<dbReference type="PROSITE" id="PS51188">
    <property type="entry name" value="ZF_CR"/>
    <property type="match status" value="1"/>
</dbReference>
<dbReference type="PANTHER" id="PTHR44145:SF3">
    <property type="entry name" value="DNAJ HOMOLOG SUBFAMILY A MEMBER 3, MITOCHONDRIAL"/>
    <property type="match status" value="1"/>
</dbReference>
<dbReference type="EMBL" id="AP029265">
    <property type="protein sequence ID" value="BFF98929.1"/>
    <property type="molecule type" value="Genomic_DNA"/>
</dbReference>
<evidence type="ECO:0000256" key="4">
    <source>
        <dbReference type="ARBA" id="ARBA00022833"/>
    </source>
</evidence>
<feature type="domain" description="J" evidence="8">
    <location>
        <begin position="68"/>
        <end position="132"/>
    </location>
</feature>
<dbReference type="InterPro" id="IPR002939">
    <property type="entry name" value="DnaJ_C"/>
</dbReference>
<dbReference type="InterPro" id="IPR008971">
    <property type="entry name" value="HSP40/DnaJ_pept-bd"/>
</dbReference>
<dbReference type="InterPro" id="IPR001305">
    <property type="entry name" value="HSP_DnaJ_Cys-rich_dom"/>
</dbReference>
<organism evidence="10 11">
    <name type="scientific">Drosophila madeirensis</name>
    <name type="common">Fruit fly</name>
    <dbReference type="NCBI Taxonomy" id="30013"/>
    <lineage>
        <taxon>Eukaryota</taxon>
        <taxon>Metazoa</taxon>
        <taxon>Ecdysozoa</taxon>
        <taxon>Arthropoda</taxon>
        <taxon>Hexapoda</taxon>
        <taxon>Insecta</taxon>
        <taxon>Pterygota</taxon>
        <taxon>Neoptera</taxon>
        <taxon>Endopterygota</taxon>
        <taxon>Diptera</taxon>
        <taxon>Brachycera</taxon>
        <taxon>Muscomorpha</taxon>
        <taxon>Ephydroidea</taxon>
        <taxon>Drosophilidae</taxon>
        <taxon>Drosophila</taxon>
        <taxon>Sophophora</taxon>
    </lineage>
</organism>
<dbReference type="FunFam" id="2.60.260.20:FF:000005">
    <property type="entry name" value="Chaperone protein dnaJ 1, mitochondrial"/>
    <property type="match status" value="1"/>
</dbReference>
<evidence type="ECO:0000313" key="11">
    <source>
        <dbReference type="Proteomes" id="UP001500889"/>
    </source>
</evidence>
<gene>
    <name evidence="10" type="ORF">DMAD_06956</name>
</gene>
<accession>A0AAU9FSD6</accession>
<dbReference type="GO" id="GO:0007005">
    <property type="term" value="P:mitochondrion organization"/>
    <property type="evidence" value="ECO:0007669"/>
    <property type="project" value="TreeGrafter"/>
</dbReference>
<dbReference type="SUPFAM" id="SSF49493">
    <property type="entry name" value="HSP40/DnaJ peptide-binding domain"/>
    <property type="match status" value="2"/>
</dbReference>
<dbReference type="Proteomes" id="UP001500889">
    <property type="component" value="Chromosome J"/>
</dbReference>
<keyword evidence="4 6" id="KW-0862">Zinc</keyword>
<dbReference type="SUPFAM" id="SSF57938">
    <property type="entry name" value="DnaJ/Hsp40 cysteine-rich domain"/>
    <property type="match status" value="1"/>
</dbReference>
<dbReference type="Pfam" id="PF01556">
    <property type="entry name" value="DnaJ_C"/>
    <property type="match status" value="1"/>
</dbReference>
<dbReference type="InterPro" id="IPR051938">
    <property type="entry name" value="Apopto_cytoskel_mod"/>
</dbReference>
<dbReference type="GO" id="GO:0051082">
    <property type="term" value="F:unfolded protein binding"/>
    <property type="evidence" value="ECO:0007669"/>
    <property type="project" value="InterPro"/>
</dbReference>
<evidence type="ECO:0000259" key="8">
    <source>
        <dbReference type="PROSITE" id="PS50076"/>
    </source>
</evidence>
<dbReference type="PANTHER" id="PTHR44145">
    <property type="entry name" value="DNAJ HOMOLOG SUBFAMILY A MEMBER 3, MITOCHONDRIAL"/>
    <property type="match status" value="1"/>
</dbReference>
<dbReference type="GO" id="GO:0006457">
    <property type="term" value="P:protein folding"/>
    <property type="evidence" value="ECO:0007669"/>
    <property type="project" value="InterPro"/>
</dbReference>
<sequence>MQRLCLYTVRALRTRKPSRLYSKYQFKEPKTFYYPDRKAETERKSGGGVVNEQTQRQQLEPSCKPRDFYYKVLGVGKYASSKEIRNAYLMLAKRYHPDKMRSEKSLKHFQDISNAYHILTDDNKRLEYDQLGGVTDEQAFLELATVNPTILGQKLNEAKKLQAETDASDEINKLMRAKGKDCELELKLSFEEAANGCKKRLDVRYLRKCAKCGGKSQLMTHRDVGKEPCRRCNGSGQLTRRTVTFTSAKTCDQCKGKGYINRRDCEPCGNRGFIVSGVEVLVKVPPGSKDGEVMTIQNPNTNERINYRLVVERSDYFRRDGLNVYSDKLLTISQAILGGTFTVPGLHEPVELRVAPGTQPNTQIIIKSRGIRSEQGVGNHIVTLKVFIPTKLSMKQRLLFLGLAQAEDPIFERQTSSSYRNSKL</sequence>
<evidence type="ECO:0000256" key="6">
    <source>
        <dbReference type="PROSITE-ProRule" id="PRU00546"/>
    </source>
</evidence>
<keyword evidence="5" id="KW-0143">Chaperone</keyword>
<evidence type="ECO:0000313" key="10">
    <source>
        <dbReference type="EMBL" id="BFF98929.1"/>
    </source>
</evidence>
<feature type="region of interest" description="Disordered" evidence="7">
    <location>
        <begin position="38"/>
        <end position="57"/>
    </location>
</feature>
<proteinExistence type="predicted"/>
<dbReference type="GO" id="GO:0031072">
    <property type="term" value="F:heat shock protein binding"/>
    <property type="evidence" value="ECO:0007669"/>
    <property type="project" value="InterPro"/>
</dbReference>
<dbReference type="Pfam" id="PF00226">
    <property type="entry name" value="DnaJ"/>
    <property type="match status" value="1"/>
</dbReference>
<name>A0AAU9FSD6_DROMD</name>
<dbReference type="Gene3D" id="1.10.287.110">
    <property type="entry name" value="DnaJ domain"/>
    <property type="match status" value="1"/>
</dbReference>
<dbReference type="CDD" id="cd06257">
    <property type="entry name" value="DnaJ"/>
    <property type="match status" value="1"/>
</dbReference>
<evidence type="ECO:0000259" key="9">
    <source>
        <dbReference type="PROSITE" id="PS51188"/>
    </source>
</evidence>
<dbReference type="AlphaFoldDB" id="A0AAU9FSD6"/>
<keyword evidence="11" id="KW-1185">Reference proteome</keyword>
<protein>
    <submittedName>
        <fullName evidence="10">Protein tumorous imaginal discs mitochondrial</fullName>
    </submittedName>
</protein>
<evidence type="ECO:0000256" key="1">
    <source>
        <dbReference type="ARBA" id="ARBA00022723"/>
    </source>
</evidence>
<dbReference type="GO" id="GO:0005739">
    <property type="term" value="C:mitochondrion"/>
    <property type="evidence" value="ECO:0007669"/>
    <property type="project" value="TreeGrafter"/>
</dbReference>
<dbReference type="GO" id="GO:0008270">
    <property type="term" value="F:zinc ion binding"/>
    <property type="evidence" value="ECO:0007669"/>
    <property type="project" value="UniProtKB-KW"/>
</dbReference>
<keyword evidence="2" id="KW-0677">Repeat</keyword>
<dbReference type="InterPro" id="IPR001623">
    <property type="entry name" value="DnaJ_domain"/>
</dbReference>
<dbReference type="InterPro" id="IPR036410">
    <property type="entry name" value="HSP_DnaJ_Cys-rich_dom_sf"/>
</dbReference>
<dbReference type="CDD" id="cd10747">
    <property type="entry name" value="DnaJ_C"/>
    <property type="match status" value="1"/>
</dbReference>
<dbReference type="Gene3D" id="2.60.260.20">
    <property type="entry name" value="Urease metallochaperone UreE, N-terminal domain"/>
    <property type="match status" value="2"/>
</dbReference>
<evidence type="ECO:0000256" key="7">
    <source>
        <dbReference type="SAM" id="MobiDB-lite"/>
    </source>
</evidence>
<keyword evidence="1 6" id="KW-0479">Metal-binding</keyword>
<dbReference type="InterPro" id="IPR036869">
    <property type="entry name" value="J_dom_sf"/>
</dbReference>
<dbReference type="SUPFAM" id="SSF46565">
    <property type="entry name" value="Chaperone J-domain"/>
    <property type="match status" value="1"/>
</dbReference>
<feature type="domain" description="CR-type" evidence="9">
    <location>
        <begin position="196"/>
        <end position="277"/>
    </location>
</feature>
<evidence type="ECO:0000256" key="5">
    <source>
        <dbReference type="ARBA" id="ARBA00023186"/>
    </source>
</evidence>
<keyword evidence="3 6" id="KW-0863">Zinc-finger</keyword>
<dbReference type="Gene3D" id="2.10.230.10">
    <property type="entry name" value="Heat shock protein DnaJ, cysteine-rich domain"/>
    <property type="match status" value="1"/>
</dbReference>
<evidence type="ECO:0000256" key="3">
    <source>
        <dbReference type="ARBA" id="ARBA00022771"/>
    </source>
</evidence>
<dbReference type="GO" id="GO:0043066">
    <property type="term" value="P:negative regulation of apoptotic process"/>
    <property type="evidence" value="ECO:0007669"/>
    <property type="project" value="TreeGrafter"/>
</dbReference>